<evidence type="ECO:0000259" key="3">
    <source>
        <dbReference type="Pfam" id="PF00535"/>
    </source>
</evidence>
<evidence type="ECO:0000256" key="1">
    <source>
        <dbReference type="ARBA" id="ARBA00022676"/>
    </source>
</evidence>
<evidence type="ECO:0000313" key="4">
    <source>
        <dbReference type="EMBL" id="MFD2598098.1"/>
    </source>
</evidence>
<organism evidence="4 5">
    <name type="scientific">Sphingobacterium corticis</name>
    <dbReference type="NCBI Taxonomy" id="1812823"/>
    <lineage>
        <taxon>Bacteria</taxon>
        <taxon>Pseudomonadati</taxon>
        <taxon>Bacteroidota</taxon>
        <taxon>Sphingobacteriia</taxon>
        <taxon>Sphingobacteriales</taxon>
        <taxon>Sphingobacteriaceae</taxon>
        <taxon>Sphingobacterium</taxon>
    </lineage>
</organism>
<dbReference type="Gene3D" id="3.90.550.10">
    <property type="entry name" value="Spore Coat Polysaccharide Biosynthesis Protein SpsA, Chain A"/>
    <property type="match status" value="1"/>
</dbReference>
<dbReference type="Pfam" id="PF00535">
    <property type="entry name" value="Glycos_transf_2"/>
    <property type="match status" value="1"/>
</dbReference>
<protein>
    <submittedName>
        <fullName evidence="4">Alpha-1,2-fucosyltransferase</fullName>
    </submittedName>
</protein>
<dbReference type="PANTHER" id="PTHR11927:SF9">
    <property type="entry name" value="L-FUCOSYLTRANSFERASE"/>
    <property type="match status" value="1"/>
</dbReference>
<dbReference type="CDD" id="cd11301">
    <property type="entry name" value="Fut1_Fut2_like"/>
    <property type="match status" value="1"/>
</dbReference>
<keyword evidence="1" id="KW-0328">Glycosyltransferase</keyword>
<dbReference type="EMBL" id="JBHUMA010000004">
    <property type="protein sequence ID" value="MFD2598098.1"/>
    <property type="molecule type" value="Genomic_DNA"/>
</dbReference>
<proteinExistence type="predicted"/>
<feature type="domain" description="Glycosyltransferase 2-like" evidence="3">
    <location>
        <begin position="12"/>
        <end position="170"/>
    </location>
</feature>
<keyword evidence="2" id="KW-0808">Transferase</keyword>
<gene>
    <name evidence="4" type="ORF">ACFSQ3_03955</name>
</gene>
<evidence type="ECO:0000313" key="5">
    <source>
        <dbReference type="Proteomes" id="UP001597393"/>
    </source>
</evidence>
<evidence type="ECO:0000256" key="2">
    <source>
        <dbReference type="ARBA" id="ARBA00022679"/>
    </source>
</evidence>
<accession>A0ABW5NHG3</accession>
<dbReference type="Proteomes" id="UP001597393">
    <property type="component" value="Unassembled WGS sequence"/>
</dbReference>
<dbReference type="PANTHER" id="PTHR11927">
    <property type="entry name" value="GALACTOSIDE 2-L-FUCOSYLTRANSFERASE"/>
    <property type="match status" value="1"/>
</dbReference>
<dbReference type="InterPro" id="IPR029044">
    <property type="entry name" value="Nucleotide-diphossugar_trans"/>
</dbReference>
<name>A0ABW5NHG3_9SPHI</name>
<sequence length="626" mass="73158">MSTSHNEIPHVTVFITTYNNARFIAKSVQSVLNQSFENFELIIIDDGSNDNTASILGQLKDDRIRIITNKENKGIVYSRNLALKHAKGKFLAVLDGDDIALPDRLSIQLKEFSLRPQLGLLGGQAYIIDEFGKRYGSIPERVVGPDEAKTQLFFDNPFTHSSVMMRMDIFRRVNGYPNMRIPVVEDLALYINISNFCEVDNVPDYLVEYRRHSDNVTRSRYKDVYNMLTELRGRHLKDFGIANYLDKAKMLTYYRMPNTLGLDMYRNLFCELIEVNQRLTVYKIEVFNKNIYQMWLEILMTRAPNRALIGLFSLPGFKINYFTKKQMLKVLLKSLLPPQRRLKVVKILGGLGNQMFQYAFFLALKDQGHNVKVDVDDFSRYELHNGLELETVFKISLNKVKESERRLLIKSKRDSLFLRLQRRLMKSRKSFVQEQPLFSFQPHHLTNPGFAYYWGYWQHEDYFSHIKTTVREVFNFPPLKGKRNKILYQTIKNSNSVGVHVRRGDYLKDPLLGNVCDLDYFTRGVNYLRSQIANPVFFFFSDDSEWCKNHFDGLNVHFIDWNLGGNSYIDMQLMSNCQHQVISNSSFSWWAAWLNSNEEKIVIAPKRWISDSSIDTTGLTMNFIQM</sequence>
<dbReference type="InterPro" id="IPR001173">
    <property type="entry name" value="Glyco_trans_2-like"/>
</dbReference>
<dbReference type="RefSeq" id="WP_380867698.1">
    <property type="nucleotide sequence ID" value="NZ_JBHUMA010000004.1"/>
</dbReference>
<dbReference type="SUPFAM" id="SSF53448">
    <property type="entry name" value="Nucleotide-diphospho-sugar transferases"/>
    <property type="match status" value="1"/>
</dbReference>
<dbReference type="InterPro" id="IPR002516">
    <property type="entry name" value="Glyco_trans_11"/>
</dbReference>
<comment type="caution">
    <text evidence="4">The sequence shown here is derived from an EMBL/GenBank/DDBJ whole genome shotgun (WGS) entry which is preliminary data.</text>
</comment>
<reference evidence="5" key="1">
    <citation type="journal article" date="2019" name="Int. J. Syst. Evol. Microbiol.">
        <title>The Global Catalogue of Microorganisms (GCM) 10K type strain sequencing project: providing services to taxonomists for standard genome sequencing and annotation.</title>
        <authorList>
            <consortium name="The Broad Institute Genomics Platform"/>
            <consortium name="The Broad Institute Genome Sequencing Center for Infectious Disease"/>
            <person name="Wu L."/>
            <person name="Ma J."/>
        </authorList>
    </citation>
    <scope>NUCLEOTIDE SEQUENCE [LARGE SCALE GENOMIC DNA]</scope>
    <source>
        <strain evidence="5">KCTC 42248</strain>
    </source>
</reference>
<keyword evidence="5" id="KW-1185">Reference proteome</keyword>
<dbReference type="Pfam" id="PF01531">
    <property type="entry name" value="Glyco_transf_11"/>
    <property type="match status" value="1"/>
</dbReference>